<dbReference type="Proteomes" id="UP001154015">
    <property type="component" value="Unassembled WGS sequence"/>
</dbReference>
<comment type="caution">
    <text evidence="1">The sequence shown here is derived from an EMBL/GenBank/DDBJ whole genome shotgun (WGS) entry which is preliminary data.</text>
</comment>
<proteinExistence type="predicted"/>
<dbReference type="EMBL" id="CAKXYP010000025">
    <property type="protein sequence ID" value="CAH9419494.1"/>
    <property type="molecule type" value="Genomic_DNA"/>
</dbReference>
<name>A0ABM9H759_STRGL</name>
<dbReference type="RefSeq" id="WP_318575469.1">
    <property type="nucleotide sequence ID" value="NZ_CAKXYP010000025.1"/>
</dbReference>
<gene>
    <name evidence="1" type="ORF">SGL43_06549</name>
</gene>
<organism evidence="1 2">
    <name type="scientific">Streptomyces globisporus</name>
    <dbReference type="NCBI Taxonomy" id="1908"/>
    <lineage>
        <taxon>Bacteria</taxon>
        <taxon>Bacillati</taxon>
        <taxon>Actinomycetota</taxon>
        <taxon>Actinomycetes</taxon>
        <taxon>Kitasatosporales</taxon>
        <taxon>Streptomycetaceae</taxon>
        <taxon>Streptomyces</taxon>
    </lineage>
</organism>
<protein>
    <submittedName>
        <fullName evidence="1">Uncharacterized protein</fullName>
    </submittedName>
</protein>
<sequence>MAEHTIQPGEWGIHGLTLAAGQVATIHFPDDIDEIEVLSHDGAAAVYFTVDGTTPVVEGRGSRVIPAAISSAQVEPPTAGPTVVKLISAGTPRISVMRTS</sequence>
<reference evidence="1" key="1">
    <citation type="submission" date="2022-03" db="EMBL/GenBank/DDBJ databases">
        <authorList>
            <person name="Leyn A S."/>
        </authorList>
    </citation>
    <scope>NUCLEOTIDE SEQUENCE</scope>
    <source>
        <strain evidence="1">Streptomyces globisporus 4-3</strain>
    </source>
</reference>
<keyword evidence="2" id="KW-1185">Reference proteome</keyword>
<accession>A0ABM9H759</accession>
<evidence type="ECO:0000313" key="1">
    <source>
        <dbReference type="EMBL" id="CAH9419494.1"/>
    </source>
</evidence>
<evidence type="ECO:0000313" key="2">
    <source>
        <dbReference type="Proteomes" id="UP001154015"/>
    </source>
</evidence>